<accession>A0A814H1D4</accession>
<evidence type="ECO:0000256" key="5">
    <source>
        <dbReference type="SAM" id="MobiDB-lite"/>
    </source>
</evidence>
<dbReference type="GO" id="GO:0003723">
    <property type="term" value="F:RNA binding"/>
    <property type="evidence" value="ECO:0007669"/>
    <property type="project" value="TreeGrafter"/>
</dbReference>
<dbReference type="GO" id="GO:0022625">
    <property type="term" value="C:cytosolic large ribosomal subunit"/>
    <property type="evidence" value="ECO:0007669"/>
    <property type="project" value="TreeGrafter"/>
</dbReference>
<feature type="region of interest" description="Disordered" evidence="5">
    <location>
        <begin position="28"/>
        <end position="50"/>
    </location>
</feature>
<dbReference type="Gene3D" id="1.20.5.110">
    <property type="match status" value="1"/>
</dbReference>
<comment type="similarity">
    <text evidence="1 4">Belongs to the eukaryotic ribosomal protein eL13 family.</text>
</comment>
<dbReference type="InterPro" id="IPR018256">
    <property type="entry name" value="Ribosomal_eL13_CS"/>
</dbReference>
<dbReference type="PANTHER" id="PTHR11722">
    <property type="entry name" value="60S RIBOSOMAL PROTEIN L13"/>
    <property type="match status" value="1"/>
</dbReference>
<evidence type="ECO:0000256" key="2">
    <source>
        <dbReference type="ARBA" id="ARBA00022980"/>
    </source>
</evidence>
<dbReference type="Pfam" id="PF01294">
    <property type="entry name" value="Ribosomal_L13e"/>
    <property type="match status" value="1"/>
</dbReference>
<dbReference type="HAMAP" id="MF_00499">
    <property type="entry name" value="Ribosomal_eL13"/>
    <property type="match status" value="1"/>
</dbReference>
<name>A0A814H1D4_ADIRI</name>
<dbReference type="Proteomes" id="UP000663852">
    <property type="component" value="Unassembled WGS sequence"/>
</dbReference>
<evidence type="ECO:0000313" key="6">
    <source>
        <dbReference type="EMBL" id="CAF1003743.1"/>
    </source>
</evidence>
<dbReference type="PROSITE" id="PS01104">
    <property type="entry name" value="RIBOSOMAL_L13E"/>
    <property type="match status" value="1"/>
</dbReference>
<dbReference type="PANTHER" id="PTHR11722:SF0">
    <property type="entry name" value="LARGE RIBOSOMAL SUBUNIT PROTEIN EL13"/>
    <property type="match status" value="1"/>
</dbReference>
<sequence>MKHNNVIPNAHFHKKWQLHVRTWFDQPGRKARRHQKRLTKAQRVAPRPAKGSLRPIVRGETRRYNTKVRAGRGFSLDEIRAAGLHPTYARTIGISVDHRRRNKSTEALQLNVQRLKQYLGKLILFPLKADKPKKNDAKPEETKLAVQLKKQRVMPVKQRVVREKARPVNDADTKFQAFQAIRMARADARLIGQREKKAKQAAEDEKKPKKEK</sequence>
<keyword evidence="3 4" id="KW-0687">Ribonucleoprotein</keyword>
<evidence type="ECO:0000256" key="1">
    <source>
        <dbReference type="ARBA" id="ARBA00005640"/>
    </source>
</evidence>
<proteinExistence type="inferred from homology"/>
<reference evidence="6" key="1">
    <citation type="submission" date="2021-02" db="EMBL/GenBank/DDBJ databases">
        <authorList>
            <person name="Nowell W R."/>
        </authorList>
    </citation>
    <scope>NUCLEOTIDE SEQUENCE</scope>
</reference>
<dbReference type="InterPro" id="IPR001380">
    <property type="entry name" value="Ribosomal_eL13"/>
</dbReference>
<dbReference type="EMBL" id="CAJNOJ010000062">
    <property type="protein sequence ID" value="CAF1003743.1"/>
    <property type="molecule type" value="Genomic_DNA"/>
</dbReference>
<keyword evidence="2 4" id="KW-0689">Ribosomal protein</keyword>
<dbReference type="GO" id="GO:0003735">
    <property type="term" value="F:structural constituent of ribosome"/>
    <property type="evidence" value="ECO:0007669"/>
    <property type="project" value="InterPro"/>
</dbReference>
<evidence type="ECO:0000256" key="4">
    <source>
        <dbReference type="RuleBase" id="RU000572"/>
    </source>
</evidence>
<dbReference type="GO" id="GO:0006412">
    <property type="term" value="P:translation"/>
    <property type="evidence" value="ECO:0007669"/>
    <property type="project" value="InterPro"/>
</dbReference>
<comment type="caution">
    <text evidence="6">The sequence shown here is derived from an EMBL/GenBank/DDBJ whole genome shotgun (WGS) entry which is preliminary data.</text>
</comment>
<protein>
    <recommendedName>
        <fullName evidence="4">60S ribosomal protein L13</fullName>
    </recommendedName>
</protein>
<evidence type="ECO:0000313" key="7">
    <source>
        <dbReference type="Proteomes" id="UP000663852"/>
    </source>
</evidence>
<dbReference type="FunFam" id="1.20.5.110:FF:000003">
    <property type="entry name" value="60S ribosomal protein L13"/>
    <property type="match status" value="1"/>
</dbReference>
<dbReference type="AlphaFoldDB" id="A0A814H1D4"/>
<evidence type="ECO:0000256" key="3">
    <source>
        <dbReference type="ARBA" id="ARBA00023274"/>
    </source>
</evidence>
<feature type="region of interest" description="Disordered" evidence="5">
    <location>
        <begin position="191"/>
        <end position="212"/>
    </location>
</feature>
<organism evidence="6 7">
    <name type="scientific">Adineta ricciae</name>
    <name type="common">Rotifer</name>
    <dbReference type="NCBI Taxonomy" id="249248"/>
    <lineage>
        <taxon>Eukaryota</taxon>
        <taxon>Metazoa</taxon>
        <taxon>Spiralia</taxon>
        <taxon>Gnathifera</taxon>
        <taxon>Rotifera</taxon>
        <taxon>Eurotatoria</taxon>
        <taxon>Bdelloidea</taxon>
        <taxon>Adinetida</taxon>
        <taxon>Adinetidae</taxon>
        <taxon>Adineta</taxon>
    </lineage>
</organism>
<gene>
    <name evidence="6" type="ORF">EDS130_LOCUS15019</name>
</gene>
<feature type="compositionally biased region" description="Basic residues" evidence="5">
    <location>
        <begin position="29"/>
        <end position="40"/>
    </location>
</feature>
<dbReference type="OrthoDB" id="10264538at2759"/>